<keyword evidence="7 8" id="KW-0472">Membrane</keyword>
<feature type="transmembrane region" description="Helical" evidence="8">
    <location>
        <begin position="67"/>
        <end position="87"/>
    </location>
</feature>
<feature type="transmembrane region" description="Helical" evidence="8">
    <location>
        <begin position="145"/>
        <end position="173"/>
    </location>
</feature>
<evidence type="ECO:0000256" key="6">
    <source>
        <dbReference type="ARBA" id="ARBA00022989"/>
    </source>
</evidence>
<accession>A0AA41Z1B3</accession>
<evidence type="ECO:0000256" key="8">
    <source>
        <dbReference type="RuleBase" id="RU363032"/>
    </source>
</evidence>
<dbReference type="PANTHER" id="PTHR42929">
    <property type="entry name" value="INNER MEMBRANE ABC TRANSPORTER PERMEASE PROTEIN YDCU-RELATED-RELATED"/>
    <property type="match status" value="1"/>
</dbReference>
<dbReference type="InterPro" id="IPR000515">
    <property type="entry name" value="MetI-like"/>
</dbReference>
<evidence type="ECO:0000256" key="1">
    <source>
        <dbReference type="ARBA" id="ARBA00004651"/>
    </source>
</evidence>
<organism evidence="10 11">
    <name type="scientific">Lichenifustis flavocetrariae</name>
    <dbReference type="NCBI Taxonomy" id="2949735"/>
    <lineage>
        <taxon>Bacteria</taxon>
        <taxon>Pseudomonadati</taxon>
        <taxon>Pseudomonadota</taxon>
        <taxon>Alphaproteobacteria</taxon>
        <taxon>Hyphomicrobiales</taxon>
        <taxon>Lichenihabitantaceae</taxon>
        <taxon>Lichenifustis</taxon>
    </lineage>
</organism>
<keyword evidence="4" id="KW-1003">Cell membrane</keyword>
<feature type="transmembrane region" description="Helical" evidence="8">
    <location>
        <begin position="255"/>
        <end position="278"/>
    </location>
</feature>
<evidence type="ECO:0000256" key="5">
    <source>
        <dbReference type="ARBA" id="ARBA00022692"/>
    </source>
</evidence>
<evidence type="ECO:0000256" key="3">
    <source>
        <dbReference type="ARBA" id="ARBA00022448"/>
    </source>
</evidence>
<dbReference type="Proteomes" id="UP001165667">
    <property type="component" value="Unassembled WGS sequence"/>
</dbReference>
<dbReference type="RefSeq" id="WP_282583781.1">
    <property type="nucleotide sequence ID" value="NZ_JAMOIM010000002.1"/>
</dbReference>
<feature type="transmembrane region" description="Helical" evidence="8">
    <location>
        <begin position="99"/>
        <end position="118"/>
    </location>
</feature>
<comment type="subcellular location">
    <subcellularLocation>
        <location evidence="1 8">Cell membrane</location>
        <topology evidence="1 8">Multi-pass membrane protein</topology>
    </subcellularLocation>
</comment>
<dbReference type="PANTHER" id="PTHR42929:SF5">
    <property type="entry name" value="ABC TRANSPORTER PERMEASE PROTEIN"/>
    <property type="match status" value="1"/>
</dbReference>
<comment type="similarity">
    <text evidence="2">Belongs to the binding-protein-dependent transport system permease family. CysTW subfamily.</text>
</comment>
<gene>
    <name evidence="10" type="ORF">M8523_05305</name>
</gene>
<evidence type="ECO:0000313" key="11">
    <source>
        <dbReference type="Proteomes" id="UP001165667"/>
    </source>
</evidence>
<dbReference type="PROSITE" id="PS50928">
    <property type="entry name" value="ABC_TM1"/>
    <property type="match status" value="1"/>
</dbReference>
<feature type="transmembrane region" description="Helical" evidence="8">
    <location>
        <begin position="7"/>
        <end position="33"/>
    </location>
</feature>
<protein>
    <submittedName>
        <fullName evidence="10">ABC transporter permease</fullName>
    </submittedName>
</protein>
<dbReference type="GO" id="GO:0005886">
    <property type="term" value="C:plasma membrane"/>
    <property type="evidence" value="ECO:0007669"/>
    <property type="project" value="UniProtKB-SubCell"/>
</dbReference>
<sequence>MPDSRQILALPVVLLLLVGAILPLTILVVISFWSVDFDAFELVPGFGLASWREILGNPTYPYLIGKAVLTGGVTTSLTALAGYPLALSLLRLPKRWKSVALVVLLTPLYTGEIVRIYAWRLVLGTDGLVNSLLMGLHLVDAPLKFLLFSPFTTALALFYDELPFMTLALWIALERLDMRLVEAARDLGARPLPAFIRVTLPLTSTGLCAGALAVFALSAGDMQTPNFLGGPSGATALASIDNFFGTAFDWPTASALALTLLLTLIVAAALLAAGILRLGGRPARVAR</sequence>
<dbReference type="SUPFAM" id="SSF161098">
    <property type="entry name" value="MetI-like"/>
    <property type="match status" value="1"/>
</dbReference>
<keyword evidence="3 8" id="KW-0813">Transport</keyword>
<feature type="domain" description="ABC transmembrane type-1" evidence="9">
    <location>
        <begin position="64"/>
        <end position="271"/>
    </location>
</feature>
<evidence type="ECO:0000256" key="7">
    <source>
        <dbReference type="ARBA" id="ARBA00023136"/>
    </source>
</evidence>
<keyword evidence="5 8" id="KW-0812">Transmembrane</keyword>
<dbReference type="Pfam" id="PF00528">
    <property type="entry name" value="BPD_transp_1"/>
    <property type="match status" value="1"/>
</dbReference>
<reference evidence="10" key="1">
    <citation type="submission" date="2022-05" db="EMBL/GenBank/DDBJ databases">
        <authorList>
            <person name="Pankratov T."/>
        </authorList>
    </citation>
    <scope>NUCLEOTIDE SEQUENCE</scope>
    <source>
        <strain evidence="10">BP6-180914</strain>
    </source>
</reference>
<feature type="transmembrane region" description="Helical" evidence="8">
    <location>
        <begin position="194"/>
        <end position="217"/>
    </location>
</feature>
<proteinExistence type="inferred from homology"/>
<dbReference type="EMBL" id="JAMOIM010000002">
    <property type="protein sequence ID" value="MCW6507437.1"/>
    <property type="molecule type" value="Genomic_DNA"/>
</dbReference>
<evidence type="ECO:0000256" key="2">
    <source>
        <dbReference type="ARBA" id="ARBA00007069"/>
    </source>
</evidence>
<name>A0AA41Z1B3_9HYPH</name>
<evidence type="ECO:0000259" key="9">
    <source>
        <dbReference type="PROSITE" id="PS50928"/>
    </source>
</evidence>
<evidence type="ECO:0000313" key="10">
    <source>
        <dbReference type="EMBL" id="MCW6507437.1"/>
    </source>
</evidence>
<dbReference type="InterPro" id="IPR035906">
    <property type="entry name" value="MetI-like_sf"/>
</dbReference>
<comment type="caution">
    <text evidence="10">The sequence shown here is derived from an EMBL/GenBank/DDBJ whole genome shotgun (WGS) entry which is preliminary data.</text>
</comment>
<dbReference type="AlphaFoldDB" id="A0AA41Z1B3"/>
<dbReference type="Gene3D" id="1.10.3720.10">
    <property type="entry name" value="MetI-like"/>
    <property type="match status" value="1"/>
</dbReference>
<keyword evidence="11" id="KW-1185">Reference proteome</keyword>
<dbReference type="CDD" id="cd06261">
    <property type="entry name" value="TM_PBP2"/>
    <property type="match status" value="1"/>
</dbReference>
<keyword evidence="6 8" id="KW-1133">Transmembrane helix</keyword>
<evidence type="ECO:0000256" key="4">
    <source>
        <dbReference type="ARBA" id="ARBA00022475"/>
    </source>
</evidence>
<dbReference type="GO" id="GO:0055085">
    <property type="term" value="P:transmembrane transport"/>
    <property type="evidence" value="ECO:0007669"/>
    <property type="project" value="InterPro"/>
</dbReference>